<sequence>MTITAPARAAATTPAKIAEYKIGPYSIMKFEKWSAREGMGFNLTVKRDGKKVFTVHEEGNGGSIRYDEIVDPNLYEKDEEKFWQQMRASQGEIKEFAAFADRLLKGLGEKEMLGDEWAPASLLWTFVANKVDVERVMRRRKCTRLVAADALFPMAAAGREGLSAPYEFDLLATPEIANRYA</sequence>
<accession>A0ABM8GW84</accession>
<protein>
    <submittedName>
        <fullName evidence="1">Uncharacterized protein</fullName>
    </submittedName>
</protein>
<gene>
    <name evidence="1" type="ORF">GCM10025867_49780</name>
</gene>
<name>A0ABM8GW84_9MICO</name>
<dbReference type="Proteomes" id="UP001321486">
    <property type="component" value="Plasmid pNBRC108728a"/>
</dbReference>
<proteinExistence type="predicted"/>
<dbReference type="RefSeq" id="WP_286347019.1">
    <property type="nucleotide sequence ID" value="NZ_AP027733.1"/>
</dbReference>
<keyword evidence="1" id="KW-0614">Plasmid</keyword>
<geneLocation type="plasmid" evidence="1 2">
    <name>pNBRC108728a</name>
</geneLocation>
<evidence type="ECO:0000313" key="2">
    <source>
        <dbReference type="Proteomes" id="UP001321486"/>
    </source>
</evidence>
<organism evidence="1 2">
    <name type="scientific">Frondihabitans sucicola</name>
    <dbReference type="NCBI Taxonomy" id="1268041"/>
    <lineage>
        <taxon>Bacteria</taxon>
        <taxon>Bacillati</taxon>
        <taxon>Actinomycetota</taxon>
        <taxon>Actinomycetes</taxon>
        <taxon>Micrococcales</taxon>
        <taxon>Microbacteriaceae</taxon>
        <taxon>Frondihabitans</taxon>
    </lineage>
</organism>
<dbReference type="EMBL" id="AP027733">
    <property type="protein sequence ID" value="BDZ52737.1"/>
    <property type="molecule type" value="Genomic_DNA"/>
</dbReference>
<keyword evidence="2" id="KW-1185">Reference proteome</keyword>
<reference evidence="2" key="1">
    <citation type="journal article" date="2019" name="Int. J. Syst. Evol. Microbiol.">
        <title>The Global Catalogue of Microorganisms (GCM) 10K type strain sequencing project: providing services to taxonomists for standard genome sequencing and annotation.</title>
        <authorList>
            <consortium name="The Broad Institute Genomics Platform"/>
            <consortium name="The Broad Institute Genome Sequencing Center for Infectious Disease"/>
            <person name="Wu L."/>
            <person name="Ma J."/>
        </authorList>
    </citation>
    <scope>NUCLEOTIDE SEQUENCE [LARGE SCALE GENOMIC DNA]</scope>
    <source>
        <strain evidence="2">NBRC 108728</strain>
    </source>
</reference>
<evidence type="ECO:0000313" key="1">
    <source>
        <dbReference type="EMBL" id="BDZ52737.1"/>
    </source>
</evidence>